<protein>
    <submittedName>
        <fullName evidence="1">Uncharacterized protein</fullName>
    </submittedName>
</protein>
<organism evidence="1">
    <name type="scientific">Arion vulgaris</name>
    <dbReference type="NCBI Taxonomy" id="1028688"/>
    <lineage>
        <taxon>Eukaryota</taxon>
        <taxon>Metazoa</taxon>
        <taxon>Spiralia</taxon>
        <taxon>Lophotrochozoa</taxon>
        <taxon>Mollusca</taxon>
        <taxon>Gastropoda</taxon>
        <taxon>Heterobranchia</taxon>
        <taxon>Euthyneura</taxon>
        <taxon>Panpulmonata</taxon>
        <taxon>Eupulmonata</taxon>
        <taxon>Stylommatophora</taxon>
        <taxon>Helicina</taxon>
        <taxon>Arionoidea</taxon>
        <taxon>Arionidae</taxon>
        <taxon>Arion</taxon>
    </lineage>
</organism>
<reference evidence="1" key="1">
    <citation type="submission" date="2014-12" db="EMBL/GenBank/DDBJ databases">
        <title>Insight into the proteome of Arion vulgaris.</title>
        <authorList>
            <person name="Aradska J."/>
            <person name="Bulat T."/>
            <person name="Smidak R."/>
            <person name="Sarate P."/>
            <person name="Gangsoo J."/>
            <person name="Sialana F."/>
            <person name="Bilban M."/>
            <person name="Lubec G."/>
        </authorList>
    </citation>
    <scope>NUCLEOTIDE SEQUENCE</scope>
    <source>
        <tissue evidence="1">Skin</tissue>
    </source>
</reference>
<proteinExistence type="predicted"/>
<dbReference type="AlphaFoldDB" id="A0A0B6XZI9"/>
<accession>A0A0B6XZI9</accession>
<feature type="non-terminal residue" evidence="1">
    <location>
        <position position="1"/>
    </location>
</feature>
<dbReference type="EMBL" id="HACG01002587">
    <property type="protein sequence ID" value="CEK49452.1"/>
    <property type="molecule type" value="Transcribed_RNA"/>
</dbReference>
<evidence type="ECO:0000313" key="1">
    <source>
        <dbReference type="EMBL" id="CEK49452.1"/>
    </source>
</evidence>
<gene>
    <name evidence="1" type="primary">ORF7798</name>
</gene>
<feature type="non-terminal residue" evidence="1">
    <location>
        <position position="73"/>
    </location>
</feature>
<name>A0A0B6XZI9_9EUPU</name>
<sequence>SSISENAHKIEECHSPDEYIRSEYEHLLTIKSSSKIRTNIQKKLQRTQVKKYTEQRMDERQRCGFGFPLGPTE</sequence>